<proteinExistence type="predicted"/>
<dbReference type="PANTHER" id="PTHR37542:SF3">
    <property type="entry name" value="PRION-INHIBITION AND PROPAGATION HELO DOMAIN-CONTAINING PROTEIN"/>
    <property type="match status" value="1"/>
</dbReference>
<dbReference type="InterPro" id="IPR011009">
    <property type="entry name" value="Kinase-like_dom_sf"/>
</dbReference>
<dbReference type="InterPro" id="IPR038305">
    <property type="entry name" value="HeLo_sf"/>
</dbReference>
<dbReference type="AlphaFoldDB" id="A0A1Q5URN6"/>
<gene>
    <name evidence="3" type="ORF">PENSUB_2176</name>
</gene>
<dbReference type="Pfam" id="PF14479">
    <property type="entry name" value="HeLo"/>
    <property type="match status" value="1"/>
</dbReference>
<evidence type="ECO:0000313" key="3">
    <source>
        <dbReference type="EMBL" id="OKP15134.1"/>
    </source>
</evidence>
<name>A0A1Q5URN6_9EURO</name>
<comment type="caution">
    <text evidence="3">The sequence shown here is derived from an EMBL/GenBank/DDBJ whole genome shotgun (WGS) entry which is preliminary data.</text>
</comment>
<reference evidence="3 4" key="1">
    <citation type="submission" date="2016-10" db="EMBL/GenBank/DDBJ databases">
        <title>Genome sequence of the ascomycete fungus Penicillium subrubescens.</title>
        <authorList>
            <person name="De Vries R.P."/>
            <person name="Peng M."/>
            <person name="Dilokpimol A."/>
            <person name="Hilden K."/>
            <person name="Makela M.R."/>
            <person name="Grigoriev I."/>
            <person name="Riley R."/>
            <person name="Granchi Z."/>
        </authorList>
    </citation>
    <scope>NUCLEOTIDE SEQUENCE [LARGE SCALE GENOMIC DNA]</scope>
    <source>
        <strain evidence="3 4">CBS 132785</strain>
    </source>
</reference>
<dbReference type="InterPro" id="IPR056002">
    <property type="entry name" value="DUF7580"/>
</dbReference>
<dbReference type="EMBL" id="MNBE01000023">
    <property type="protein sequence ID" value="OKP15134.1"/>
    <property type="molecule type" value="Genomic_DNA"/>
</dbReference>
<feature type="domain" description="DUF7580" evidence="2">
    <location>
        <begin position="359"/>
        <end position="551"/>
    </location>
</feature>
<dbReference type="Pfam" id="PF24476">
    <property type="entry name" value="DUF7580"/>
    <property type="match status" value="1"/>
</dbReference>
<sequence>MIDPLSVAGLTIAVVDALIKLGERTGELISDANAFESDSNELPNLVNDENLQTKLIRNLLFSECMVYGGKTLFEQFDPDIQRQIELLCVEIKSILQEGIDLLERRYGITKEHHDTCKESPTTSLLNVSTLTLSRNRSTSSGSLASLSWGRTSPSLPGLLRWSLRDKKRVEAILQSFKDRNSRLKKKVELWCLASQLGVSPEHLMHLQTDESSRKLGFDQDASLRLAQWDAGKMANSLELLDPSWDSYLKEIHPIDNQGMFAMFTKDNVAYIQENHHYDAMASPTTAGQDVDARTRGRIESLAKLLHQPKEQVFRVLPCVGWKYLPRQSSIAFVFEVQPRPIGAPVSLQRLLLNNDLRPELGDKFRLALGLSKCIAQMHMVQWLHESFRSDNILLLPHHVDDEKTGARVAVNYPEPWVLGFEFSRPEPFFSVGHSDFEPTRDIYRHPDRQGQPMEMFKKIHDIYALGVVLLEIGLWEPAVKLEKNMFTHANNPRAVQAQLIKHAQKRLESRVGRRYKEVVMKCLTGDFGVEDDTKEDLKLQQAFRHQIVDVIEMAANYV</sequence>
<dbReference type="InterPro" id="IPR029498">
    <property type="entry name" value="HeLo_dom"/>
</dbReference>
<evidence type="ECO:0008006" key="5">
    <source>
        <dbReference type="Google" id="ProtNLM"/>
    </source>
</evidence>
<accession>A0A1Q5URN6</accession>
<dbReference type="OrthoDB" id="1911848at2759"/>
<dbReference type="Gene3D" id="1.10.510.10">
    <property type="entry name" value="Transferase(Phosphotransferase) domain 1"/>
    <property type="match status" value="1"/>
</dbReference>
<evidence type="ECO:0000259" key="2">
    <source>
        <dbReference type="Pfam" id="PF24476"/>
    </source>
</evidence>
<evidence type="ECO:0000259" key="1">
    <source>
        <dbReference type="Pfam" id="PF14479"/>
    </source>
</evidence>
<dbReference type="PANTHER" id="PTHR37542">
    <property type="entry name" value="HELO DOMAIN-CONTAINING PROTEIN-RELATED"/>
    <property type="match status" value="1"/>
</dbReference>
<dbReference type="Proteomes" id="UP000186955">
    <property type="component" value="Unassembled WGS sequence"/>
</dbReference>
<dbReference type="Gene3D" id="1.20.120.1020">
    <property type="entry name" value="Prion-inhibition and propagation, HeLo domain"/>
    <property type="match status" value="1"/>
</dbReference>
<evidence type="ECO:0000313" key="4">
    <source>
        <dbReference type="Proteomes" id="UP000186955"/>
    </source>
</evidence>
<feature type="domain" description="Prion-inhibition and propagation HeLo" evidence="1">
    <location>
        <begin position="77"/>
        <end position="185"/>
    </location>
</feature>
<organism evidence="3 4">
    <name type="scientific">Penicillium subrubescens</name>
    <dbReference type="NCBI Taxonomy" id="1316194"/>
    <lineage>
        <taxon>Eukaryota</taxon>
        <taxon>Fungi</taxon>
        <taxon>Dikarya</taxon>
        <taxon>Ascomycota</taxon>
        <taxon>Pezizomycotina</taxon>
        <taxon>Eurotiomycetes</taxon>
        <taxon>Eurotiomycetidae</taxon>
        <taxon>Eurotiales</taxon>
        <taxon>Aspergillaceae</taxon>
        <taxon>Penicillium</taxon>
    </lineage>
</organism>
<dbReference type="STRING" id="1316194.A0A1Q5URN6"/>
<keyword evidence="4" id="KW-1185">Reference proteome</keyword>
<dbReference type="SUPFAM" id="SSF56112">
    <property type="entry name" value="Protein kinase-like (PK-like)"/>
    <property type="match status" value="1"/>
</dbReference>
<protein>
    <recommendedName>
        <fullName evidence="5">Protein kinase domain-containing protein</fullName>
    </recommendedName>
</protein>